<dbReference type="PROSITE" id="PS50053">
    <property type="entry name" value="UBIQUITIN_2"/>
    <property type="match status" value="1"/>
</dbReference>
<keyword evidence="7" id="KW-0539">Nucleus</keyword>
<accession>A0A218WC53</accession>
<reference evidence="12" key="1">
    <citation type="journal article" date="2017" name="Plant J.">
        <title>The pomegranate (Punica granatum L.) genome and the genomics of punicalagin biosynthesis.</title>
        <authorList>
            <person name="Qin G."/>
            <person name="Xu C."/>
            <person name="Ming R."/>
            <person name="Tang H."/>
            <person name="Guyot R."/>
            <person name="Kramer E.M."/>
            <person name="Hu Y."/>
            <person name="Yi X."/>
            <person name="Qi Y."/>
            <person name="Xu X."/>
            <person name="Gao Z."/>
            <person name="Pan H."/>
            <person name="Jian J."/>
            <person name="Tian Y."/>
            <person name="Yue Z."/>
            <person name="Xu Y."/>
        </authorList>
    </citation>
    <scope>NUCLEOTIDE SEQUENCE [LARGE SCALE GENOMIC DNA]</scope>
    <source>
        <strain evidence="12">cv. Dabenzi</strain>
    </source>
</reference>
<dbReference type="GO" id="GO:0008380">
    <property type="term" value="P:RNA splicing"/>
    <property type="evidence" value="ECO:0007669"/>
    <property type="project" value="UniProtKB-KW"/>
</dbReference>
<evidence type="ECO:0000313" key="14">
    <source>
        <dbReference type="RefSeq" id="XP_031392841.1"/>
    </source>
</evidence>
<keyword evidence="4" id="KW-0963">Cytoplasm</keyword>
<dbReference type="GeneID" id="116204730"/>
<evidence type="ECO:0000256" key="7">
    <source>
        <dbReference type="ARBA" id="ARBA00023242"/>
    </source>
</evidence>
<evidence type="ECO:0000259" key="10">
    <source>
        <dbReference type="PROSITE" id="PS50053"/>
    </source>
</evidence>
<name>A0A218WC53_PUNGR</name>
<proteinExistence type="inferred from homology"/>
<evidence type="ECO:0000256" key="2">
    <source>
        <dbReference type="ARBA" id="ARBA00004496"/>
    </source>
</evidence>
<evidence type="ECO:0000256" key="1">
    <source>
        <dbReference type="ARBA" id="ARBA00004123"/>
    </source>
</evidence>
<dbReference type="RefSeq" id="XP_031392841.1">
    <property type="nucleotide sequence ID" value="XM_031536981.1"/>
</dbReference>
<comment type="subcellular location">
    <subcellularLocation>
        <location evidence="2">Cytoplasm</location>
    </subcellularLocation>
    <subcellularLocation>
        <location evidence="1">Nucleus</location>
    </subcellularLocation>
</comment>
<dbReference type="OrthoDB" id="547031at2759"/>
<comment type="similarity">
    <text evidence="3">Belongs to the SDE2 family.</text>
</comment>
<dbReference type="AlphaFoldDB" id="A0A218WC53"/>
<keyword evidence="13" id="KW-1185">Reference proteome</keyword>
<dbReference type="InterPro" id="IPR051421">
    <property type="entry name" value="RNA_Proc_DNA_Dmg_Regulator"/>
</dbReference>
<keyword evidence="8" id="KW-0131">Cell cycle</keyword>
<dbReference type="Proteomes" id="UP000197138">
    <property type="component" value="Unassembled WGS sequence"/>
</dbReference>
<feature type="domain" description="Ubiquitin-like" evidence="10">
    <location>
        <begin position="12"/>
        <end position="84"/>
    </location>
</feature>
<dbReference type="SMART" id="SM00213">
    <property type="entry name" value="UBQ"/>
    <property type="match status" value="1"/>
</dbReference>
<evidence type="ECO:0000256" key="6">
    <source>
        <dbReference type="ARBA" id="ARBA00023187"/>
    </source>
</evidence>
<dbReference type="PANTHER" id="PTHR12786">
    <property type="entry name" value="SPLICING FACTOR SF3A-RELATED"/>
    <property type="match status" value="1"/>
</dbReference>
<dbReference type="InterPro" id="IPR000626">
    <property type="entry name" value="Ubiquitin-like_dom"/>
</dbReference>
<sequence>MELEIDNHVRPFHVFVRLLSGDTKTLLFDSPLVPALAVKQRISDIAKLPVSQQRLICAGRQLDDAALIPSPDSTVHLLLRLRGGKGGFGSLLRGAATKAGQKKTNNFDACRDMSGRRLRHVNAEKKLEEWRAEEEERRLEKIAQDFIKKAAKKGKKGVGEGEALRYVEKYREESAKCVAQVELSVREAMGSSSATFRKSLKRKPGEDAGIDGKKLKIWMGKRKLADSDSDDMDEDSSDDDDEEEAEENEKSVILDNTNSSDSAKDGEESSDSLSGGRQEGISTAASSESGSGEERETIFQESSVSAGCSPKESSLHQQNGTVEPVYHGGKEDRASTFPSSDEAAASEDDANLAEKEESNKFKHGNDEVAIIQEAADLLNSGERTDRAVGVPHDVTGVLGIQVAAMDETMSLKADKGEDEPLNFDEYSSAAELEVLGLERLKMELQLRGLKCGGTLQERASRLFLFKSTPLDKVPKKLLAKK</sequence>
<evidence type="ECO:0000313" key="12">
    <source>
        <dbReference type="Proteomes" id="UP000197138"/>
    </source>
</evidence>
<keyword evidence="5" id="KW-0507">mRNA processing</keyword>
<feature type="compositionally biased region" description="Polar residues" evidence="9">
    <location>
        <begin position="299"/>
        <end position="321"/>
    </location>
</feature>
<feature type="compositionally biased region" description="Basic and acidic residues" evidence="9">
    <location>
        <begin position="203"/>
        <end position="214"/>
    </location>
</feature>
<feature type="compositionally biased region" description="Low complexity" evidence="9">
    <location>
        <begin position="271"/>
        <end position="290"/>
    </location>
</feature>
<dbReference type="InterPro" id="IPR029071">
    <property type="entry name" value="Ubiquitin-like_domsf"/>
</dbReference>
<evidence type="ECO:0000313" key="11">
    <source>
        <dbReference type="EMBL" id="OWM70385.1"/>
    </source>
</evidence>
<evidence type="ECO:0000313" key="13">
    <source>
        <dbReference type="Proteomes" id="UP000515151"/>
    </source>
</evidence>
<dbReference type="GO" id="GO:0006397">
    <property type="term" value="P:mRNA processing"/>
    <property type="evidence" value="ECO:0007669"/>
    <property type="project" value="UniProtKB-KW"/>
</dbReference>
<dbReference type="Proteomes" id="UP000515151">
    <property type="component" value="Chromosome 4"/>
</dbReference>
<evidence type="ECO:0000256" key="4">
    <source>
        <dbReference type="ARBA" id="ARBA00022490"/>
    </source>
</evidence>
<dbReference type="Gene3D" id="3.10.20.90">
    <property type="entry name" value="Phosphatidylinositol 3-kinase Catalytic Subunit, Chain A, domain 1"/>
    <property type="match status" value="1"/>
</dbReference>
<gene>
    <name evidence="14" type="primary">LOC116204730</name>
    <name evidence="11" type="ORF">CDL15_Pgr027341</name>
</gene>
<organism evidence="11 12">
    <name type="scientific">Punica granatum</name>
    <name type="common">Pomegranate</name>
    <dbReference type="NCBI Taxonomy" id="22663"/>
    <lineage>
        <taxon>Eukaryota</taxon>
        <taxon>Viridiplantae</taxon>
        <taxon>Streptophyta</taxon>
        <taxon>Embryophyta</taxon>
        <taxon>Tracheophyta</taxon>
        <taxon>Spermatophyta</taxon>
        <taxon>Magnoliopsida</taxon>
        <taxon>eudicotyledons</taxon>
        <taxon>Gunneridae</taxon>
        <taxon>Pentapetalae</taxon>
        <taxon>rosids</taxon>
        <taxon>malvids</taxon>
        <taxon>Myrtales</taxon>
        <taxon>Lythraceae</taxon>
        <taxon>Punica</taxon>
    </lineage>
</organism>
<feature type="compositionally biased region" description="Acidic residues" evidence="9">
    <location>
        <begin position="227"/>
        <end position="247"/>
    </location>
</feature>
<dbReference type="GO" id="GO:0005737">
    <property type="term" value="C:cytoplasm"/>
    <property type="evidence" value="ECO:0007669"/>
    <property type="project" value="UniProtKB-SubCell"/>
</dbReference>
<dbReference type="PANTHER" id="PTHR12786:SF1">
    <property type="entry name" value="SPLICING REGULATOR SDE2"/>
    <property type="match status" value="1"/>
</dbReference>
<evidence type="ECO:0000256" key="3">
    <source>
        <dbReference type="ARBA" id="ARBA00008726"/>
    </source>
</evidence>
<dbReference type="InterPro" id="IPR053822">
    <property type="entry name" value="SDE2-like_dom"/>
</dbReference>
<evidence type="ECO:0000256" key="5">
    <source>
        <dbReference type="ARBA" id="ARBA00022664"/>
    </source>
</evidence>
<reference evidence="14" key="4">
    <citation type="submission" date="2025-04" db="UniProtKB">
        <authorList>
            <consortium name="RefSeq"/>
        </authorList>
    </citation>
    <scope>IDENTIFICATION</scope>
    <source>
        <tissue evidence="14">Leaf</tissue>
    </source>
</reference>
<feature type="region of interest" description="Disordered" evidence="9">
    <location>
        <begin position="189"/>
        <end position="365"/>
    </location>
</feature>
<dbReference type="GO" id="GO:0005634">
    <property type="term" value="C:nucleus"/>
    <property type="evidence" value="ECO:0007669"/>
    <property type="project" value="UniProtKB-SubCell"/>
</dbReference>
<reference evidence="11" key="2">
    <citation type="submission" date="2017-06" db="EMBL/GenBank/DDBJ databases">
        <title>The pomegranate genome and the genomics of punicalagin biosynthesis.</title>
        <authorList>
            <person name="Xu C."/>
        </authorList>
    </citation>
    <scope>NUCLEOTIDE SEQUENCE [LARGE SCALE GENOMIC DNA]</scope>
    <source>
        <tissue evidence="11">Fresh leaf</tissue>
    </source>
</reference>
<feature type="compositionally biased region" description="Basic and acidic residues" evidence="9">
    <location>
        <begin position="352"/>
        <end position="365"/>
    </location>
</feature>
<evidence type="ECO:0000256" key="9">
    <source>
        <dbReference type="SAM" id="MobiDB-lite"/>
    </source>
</evidence>
<dbReference type="Pfam" id="PF13297">
    <property type="entry name" value="SDE2_2C"/>
    <property type="match status" value="1"/>
</dbReference>
<evidence type="ECO:0000256" key="8">
    <source>
        <dbReference type="ARBA" id="ARBA00023306"/>
    </source>
</evidence>
<dbReference type="EMBL" id="MTKT01004624">
    <property type="protein sequence ID" value="OWM70385.1"/>
    <property type="molecule type" value="Genomic_DNA"/>
</dbReference>
<protein>
    <submittedName>
        <fullName evidence="14">Replication stress response regulator SDE2</fullName>
    </submittedName>
</protein>
<dbReference type="InterPro" id="IPR025086">
    <property type="entry name" value="SDE2/SF3A3_SAP"/>
</dbReference>
<dbReference type="Pfam" id="PF00240">
    <property type="entry name" value="ubiquitin"/>
    <property type="match status" value="1"/>
</dbReference>
<dbReference type="SUPFAM" id="SSF54236">
    <property type="entry name" value="Ubiquitin-like"/>
    <property type="match status" value="1"/>
</dbReference>
<keyword evidence="6" id="KW-0508">mRNA splicing</keyword>
<reference evidence="13" key="3">
    <citation type="journal article" date="2020" name="Plant Biotechnol. J.">
        <title>The pomegranate (Punica granatum L.) draft genome dissects genetic divergence between soft- and hard-seeded cultivars.</title>
        <authorList>
            <person name="Luo X."/>
            <person name="Li H."/>
            <person name="Wu Z."/>
            <person name="Yao W."/>
            <person name="Zhao P."/>
            <person name="Cao D."/>
            <person name="Yu H."/>
            <person name="Li K."/>
            <person name="Poudel K."/>
            <person name="Zhao D."/>
            <person name="Zhang F."/>
            <person name="Xia X."/>
            <person name="Chen L."/>
            <person name="Wang Q."/>
            <person name="Jing D."/>
            <person name="Cao S."/>
        </authorList>
    </citation>
    <scope>NUCLEOTIDE SEQUENCE [LARGE SCALE GENOMIC DNA]</scope>
</reference>
<dbReference type="Pfam" id="PF22782">
    <property type="entry name" value="SDE2"/>
    <property type="match status" value="1"/>
</dbReference>